<protein>
    <recommendedName>
        <fullName evidence="1">MULE transposase domain-containing protein</fullName>
    </recommendedName>
</protein>
<evidence type="ECO:0000313" key="2">
    <source>
        <dbReference type="EMBL" id="KAK2152175.1"/>
    </source>
</evidence>
<accession>A0AAD9JHB5</accession>
<gene>
    <name evidence="2" type="ORF">LSH36_338g07046</name>
</gene>
<dbReference type="Proteomes" id="UP001208570">
    <property type="component" value="Unassembled WGS sequence"/>
</dbReference>
<reference evidence="2" key="1">
    <citation type="journal article" date="2023" name="Mol. Biol. Evol.">
        <title>Third-Generation Sequencing Reveals the Adaptive Role of the Epigenome in Three Deep-Sea Polychaetes.</title>
        <authorList>
            <person name="Perez M."/>
            <person name="Aroh O."/>
            <person name="Sun Y."/>
            <person name="Lan Y."/>
            <person name="Juniper S.K."/>
            <person name="Young C.R."/>
            <person name="Angers B."/>
            <person name="Qian P.Y."/>
        </authorList>
    </citation>
    <scope>NUCLEOTIDE SEQUENCE</scope>
    <source>
        <strain evidence="2">P08H-3</strain>
    </source>
</reference>
<proteinExistence type="predicted"/>
<keyword evidence="3" id="KW-1185">Reference proteome</keyword>
<feature type="domain" description="MULE transposase" evidence="1">
    <location>
        <begin position="13"/>
        <end position="90"/>
    </location>
</feature>
<name>A0AAD9JHB5_9ANNE</name>
<evidence type="ECO:0000259" key="1">
    <source>
        <dbReference type="Pfam" id="PF10551"/>
    </source>
</evidence>
<dbReference type="AlphaFoldDB" id="A0AAD9JHB5"/>
<sequence length="127" mass="14175">MLLLFNQLYMIRAPHGNSAISCIYALLSSKTQTTLEELLADVVQSCTGSRFDPDPTNIFTDNEKAVINSSHTQFGDDVRAHGCFYHLTQNTWHKVQALGLVFVSNMGAYILRVFILEGFCPMQGCLI</sequence>
<dbReference type="Pfam" id="PF10551">
    <property type="entry name" value="MULE"/>
    <property type="match status" value="1"/>
</dbReference>
<dbReference type="EMBL" id="JAODUP010000338">
    <property type="protein sequence ID" value="KAK2152175.1"/>
    <property type="molecule type" value="Genomic_DNA"/>
</dbReference>
<evidence type="ECO:0000313" key="3">
    <source>
        <dbReference type="Proteomes" id="UP001208570"/>
    </source>
</evidence>
<organism evidence="2 3">
    <name type="scientific">Paralvinella palmiformis</name>
    <dbReference type="NCBI Taxonomy" id="53620"/>
    <lineage>
        <taxon>Eukaryota</taxon>
        <taxon>Metazoa</taxon>
        <taxon>Spiralia</taxon>
        <taxon>Lophotrochozoa</taxon>
        <taxon>Annelida</taxon>
        <taxon>Polychaeta</taxon>
        <taxon>Sedentaria</taxon>
        <taxon>Canalipalpata</taxon>
        <taxon>Terebellida</taxon>
        <taxon>Terebelliformia</taxon>
        <taxon>Alvinellidae</taxon>
        <taxon>Paralvinella</taxon>
    </lineage>
</organism>
<comment type="caution">
    <text evidence="2">The sequence shown here is derived from an EMBL/GenBank/DDBJ whole genome shotgun (WGS) entry which is preliminary data.</text>
</comment>
<dbReference type="InterPro" id="IPR018289">
    <property type="entry name" value="MULE_transposase_dom"/>
</dbReference>